<accession>Q23KC3</accession>
<evidence type="ECO:0000256" key="1">
    <source>
        <dbReference type="SAM" id="MobiDB-lite"/>
    </source>
</evidence>
<reference evidence="3" key="1">
    <citation type="journal article" date="2006" name="PLoS Biol.">
        <title>Macronuclear genome sequence of the ciliate Tetrahymena thermophila, a model eukaryote.</title>
        <authorList>
            <person name="Eisen J.A."/>
            <person name="Coyne R.S."/>
            <person name="Wu M."/>
            <person name="Wu D."/>
            <person name="Thiagarajan M."/>
            <person name="Wortman J.R."/>
            <person name="Badger J.H."/>
            <person name="Ren Q."/>
            <person name="Amedeo P."/>
            <person name="Jones K.M."/>
            <person name="Tallon L.J."/>
            <person name="Delcher A.L."/>
            <person name="Salzberg S.L."/>
            <person name="Silva J.C."/>
            <person name="Haas B.J."/>
            <person name="Majoros W.H."/>
            <person name="Farzad M."/>
            <person name="Carlton J.M."/>
            <person name="Smith R.K. Jr."/>
            <person name="Garg J."/>
            <person name="Pearlman R.E."/>
            <person name="Karrer K.M."/>
            <person name="Sun L."/>
            <person name="Manning G."/>
            <person name="Elde N.C."/>
            <person name="Turkewitz A.P."/>
            <person name="Asai D.J."/>
            <person name="Wilkes D.E."/>
            <person name="Wang Y."/>
            <person name="Cai H."/>
            <person name="Collins K."/>
            <person name="Stewart B.A."/>
            <person name="Lee S.R."/>
            <person name="Wilamowska K."/>
            <person name="Weinberg Z."/>
            <person name="Ruzzo W.L."/>
            <person name="Wloga D."/>
            <person name="Gaertig J."/>
            <person name="Frankel J."/>
            <person name="Tsao C.-C."/>
            <person name="Gorovsky M.A."/>
            <person name="Keeling P.J."/>
            <person name="Waller R.F."/>
            <person name="Patron N.J."/>
            <person name="Cherry J.M."/>
            <person name="Stover N.A."/>
            <person name="Krieger C.J."/>
            <person name="del Toro C."/>
            <person name="Ryder H.F."/>
            <person name="Williamson S.C."/>
            <person name="Barbeau R.A."/>
            <person name="Hamilton E.P."/>
            <person name="Orias E."/>
        </authorList>
    </citation>
    <scope>NUCLEOTIDE SEQUENCE [LARGE SCALE GENOMIC DNA]</scope>
    <source>
        <strain evidence="3">SB210</strain>
    </source>
</reference>
<keyword evidence="3" id="KW-1185">Reference proteome</keyword>
<dbReference type="RefSeq" id="XP_001017165.1">
    <property type="nucleotide sequence ID" value="XM_001017165.2"/>
</dbReference>
<evidence type="ECO:0000313" key="3">
    <source>
        <dbReference type="Proteomes" id="UP000009168"/>
    </source>
</evidence>
<dbReference type="GeneID" id="7844640"/>
<name>Q23KC3_TETTS</name>
<dbReference type="Proteomes" id="UP000009168">
    <property type="component" value="Unassembled WGS sequence"/>
</dbReference>
<feature type="compositionally biased region" description="Low complexity" evidence="1">
    <location>
        <begin position="323"/>
        <end position="341"/>
    </location>
</feature>
<dbReference type="HOGENOM" id="CLU_540267_0_0_1"/>
<feature type="region of interest" description="Disordered" evidence="1">
    <location>
        <begin position="321"/>
        <end position="341"/>
    </location>
</feature>
<dbReference type="AlphaFoldDB" id="Q23KC3"/>
<proteinExistence type="predicted"/>
<protein>
    <submittedName>
        <fullName evidence="2">Uncharacterized protein</fullName>
    </submittedName>
</protein>
<gene>
    <name evidence="2" type="ORF">TTHERM_00194120</name>
</gene>
<dbReference type="KEGG" id="tet:TTHERM_00194120"/>
<organism evidence="2 3">
    <name type="scientific">Tetrahymena thermophila (strain SB210)</name>
    <dbReference type="NCBI Taxonomy" id="312017"/>
    <lineage>
        <taxon>Eukaryota</taxon>
        <taxon>Sar</taxon>
        <taxon>Alveolata</taxon>
        <taxon>Ciliophora</taxon>
        <taxon>Intramacronucleata</taxon>
        <taxon>Oligohymenophorea</taxon>
        <taxon>Hymenostomatida</taxon>
        <taxon>Tetrahymenina</taxon>
        <taxon>Tetrahymenidae</taxon>
        <taxon>Tetrahymena</taxon>
    </lineage>
</organism>
<dbReference type="EMBL" id="GG662673">
    <property type="protein sequence ID" value="EAR96920.1"/>
    <property type="molecule type" value="Genomic_DNA"/>
</dbReference>
<dbReference type="InParanoid" id="Q23KC3"/>
<evidence type="ECO:0000313" key="2">
    <source>
        <dbReference type="EMBL" id="EAR96920.1"/>
    </source>
</evidence>
<sequence>MTGSQVNSGDDITKSPSTLFTSNKAVNFSDRNTVPSESDLMFNSSQALMNEGFKRKAILEWEISPIKLPPQKNQQVTNLTTSHQFSSQQTYDSNQNLDKINLKQINQMIKPTTLTTEEDLHHENNLINGNKGQHVKKKSISIQNKILSNILKKSTSNHINEFNKQIQSNATVQITQKQIKQQLQATLQNPEATDKQINQEYLRHRTNTQDLFYFKNNSNYKNIVMSLLQSQQMDQNKELALSISNNGIHYLPNQNNLTKSANNPFLTTKSSSEFQPSSFSKSKIHQRSQNSFYNLLSKIQNNIEQNVNTKREPRQSIKPSFFQAQDQNNPQQNKQKNNQENIQPMSCKFSTLIKEECEDSQNILFKANNKAKNFNQRKNSLNIPVCHLDLNQKSKNSKYFFPSETDHDSTPFSIPKNQFQYHYRDNSYQLIQNDEYVKANQLTSNAFSNESTKNTDTERSIGRQRSNAYSSLAGNLDDIYKKLQTMKSLQNVEHIQNKQINQKSQ</sequence>